<keyword evidence="3" id="KW-1185">Reference proteome</keyword>
<keyword evidence="1" id="KW-1133">Transmembrane helix</keyword>
<name>A0A4V2VU74_9SPHI</name>
<evidence type="ECO:0000313" key="2">
    <source>
        <dbReference type="EMBL" id="TCV12860.1"/>
    </source>
</evidence>
<feature type="transmembrane region" description="Helical" evidence="1">
    <location>
        <begin position="7"/>
        <end position="23"/>
    </location>
</feature>
<organism evidence="2 3">
    <name type="scientific">Sphingobacterium alimentarium</name>
    <dbReference type="NCBI Taxonomy" id="797292"/>
    <lineage>
        <taxon>Bacteria</taxon>
        <taxon>Pseudomonadati</taxon>
        <taxon>Bacteroidota</taxon>
        <taxon>Sphingobacteriia</taxon>
        <taxon>Sphingobacteriales</taxon>
        <taxon>Sphingobacteriaceae</taxon>
        <taxon>Sphingobacterium</taxon>
    </lineage>
</organism>
<proteinExistence type="predicted"/>
<keyword evidence="1" id="KW-0812">Transmembrane</keyword>
<evidence type="ECO:0000256" key="1">
    <source>
        <dbReference type="SAM" id="Phobius"/>
    </source>
</evidence>
<gene>
    <name evidence="2" type="ORF">EDC17_102229</name>
</gene>
<evidence type="ECO:0000313" key="3">
    <source>
        <dbReference type="Proteomes" id="UP000295197"/>
    </source>
</evidence>
<sequence length="124" mass="14391">MKKNKKVWLLAVPIILILGYMIWDSYSQLGIKDIPGDFEEVAFVRNEQNKGGIERIYAVTVGDLHNAKYEDCAELFPTNDFNSVTRVFFFDKNKPYPTTLKIEPPHYDTSKYEAINIIKRRGTK</sequence>
<dbReference type="Proteomes" id="UP000295197">
    <property type="component" value="Unassembled WGS sequence"/>
</dbReference>
<dbReference type="EMBL" id="SMBZ01000022">
    <property type="protein sequence ID" value="TCV12860.1"/>
    <property type="molecule type" value="Genomic_DNA"/>
</dbReference>
<dbReference type="AlphaFoldDB" id="A0A4V2VU74"/>
<comment type="caution">
    <text evidence="2">The sequence shown here is derived from an EMBL/GenBank/DDBJ whole genome shotgun (WGS) entry which is preliminary data.</text>
</comment>
<keyword evidence="1" id="KW-0472">Membrane</keyword>
<dbReference type="OrthoDB" id="709006at2"/>
<reference evidence="2 3" key="1">
    <citation type="submission" date="2019-03" db="EMBL/GenBank/DDBJ databases">
        <title>Genomic Encyclopedia of Type Strains, Phase IV (KMG-IV): sequencing the most valuable type-strain genomes for metagenomic binning, comparative biology and taxonomic classification.</title>
        <authorList>
            <person name="Goeker M."/>
        </authorList>
    </citation>
    <scope>NUCLEOTIDE SEQUENCE [LARGE SCALE GENOMIC DNA]</scope>
    <source>
        <strain evidence="2 3">DSM 22362</strain>
    </source>
</reference>
<dbReference type="RefSeq" id="WP_132777807.1">
    <property type="nucleotide sequence ID" value="NZ_SMBZ01000022.1"/>
</dbReference>
<accession>A0A4V2VU74</accession>
<protein>
    <submittedName>
        <fullName evidence="2">Uncharacterized protein</fullName>
    </submittedName>
</protein>